<evidence type="ECO:0000313" key="2">
    <source>
        <dbReference type="Proteomes" id="UP000789920"/>
    </source>
</evidence>
<comment type="caution">
    <text evidence="1">The sequence shown here is derived from an EMBL/GenBank/DDBJ whole genome shotgun (WGS) entry which is preliminary data.</text>
</comment>
<proteinExistence type="predicted"/>
<gene>
    <name evidence="1" type="ORF">RPERSI_LOCUS30234</name>
</gene>
<dbReference type="Proteomes" id="UP000789920">
    <property type="component" value="Unassembled WGS sequence"/>
</dbReference>
<reference evidence="1" key="1">
    <citation type="submission" date="2021-06" db="EMBL/GenBank/DDBJ databases">
        <authorList>
            <person name="Kallberg Y."/>
            <person name="Tangrot J."/>
            <person name="Rosling A."/>
        </authorList>
    </citation>
    <scope>NUCLEOTIDE SEQUENCE</scope>
    <source>
        <strain evidence="1">MA461A</strain>
    </source>
</reference>
<feature type="non-terminal residue" evidence="1">
    <location>
        <position position="214"/>
    </location>
</feature>
<dbReference type="EMBL" id="CAJVQC010117082">
    <property type="protein sequence ID" value="CAG8837250.1"/>
    <property type="molecule type" value="Genomic_DNA"/>
</dbReference>
<protein>
    <submittedName>
        <fullName evidence="1">2723_t:CDS:1</fullName>
    </submittedName>
</protein>
<organism evidence="1 2">
    <name type="scientific">Racocetra persica</name>
    <dbReference type="NCBI Taxonomy" id="160502"/>
    <lineage>
        <taxon>Eukaryota</taxon>
        <taxon>Fungi</taxon>
        <taxon>Fungi incertae sedis</taxon>
        <taxon>Mucoromycota</taxon>
        <taxon>Glomeromycotina</taxon>
        <taxon>Glomeromycetes</taxon>
        <taxon>Diversisporales</taxon>
        <taxon>Gigasporaceae</taxon>
        <taxon>Racocetra</taxon>
    </lineage>
</organism>
<keyword evidence="2" id="KW-1185">Reference proteome</keyword>
<name>A0ACA9SEI4_9GLOM</name>
<evidence type="ECO:0000313" key="1">
    <source>
        <dbReference type="EMBL" id="CAG8837250.1"/>
    </source>
</evidence>
<sequence length="214" mass="22906">MSQLSDSNIFKETILESFVKNGYIPFLSPPQSLFEKAKQLASDNPKATVGALTMGGLVLGPHVAVCLVGALGFGPGGIKAGSIAAWMMSLQTITTASLVATLQSIGAAGLGMTGTLLSSTMGAALLGGWSAYITKNLKKLEQLENFVKIYDEGGENDKSIVVFEIRDKLLTNDEALDDFFKIFDLTLSLVKTKQFKLLIHEECATEGLNILNNR</sequence>
<accession>A0ACA9SEI4</accession>